<comment type="caution">
    <text evidence="1">The sequence shown here is derived from an EMBL/GenBank/DDBJ whole genome shotgun (WGS) entry which is preliminary data.</text>
</comment>
<dbReference type="Proteomes" id="UP001247620">
    <property type="component" value="Unassembled WGS sequence"/>
</dbReference>
<protein>
    <submittedName>
        <fullName evidence="1">Uncharacterized protein</fullName>
    </submittedName>
</protein>
<organism evidence="1 2">
    <name type="scientific">Mucilaginibacter pocheonensis</name>
    <dbReference type="NCBI Taxonomy" id="398050"/>
    <lineage>
        <taxon>Bacteria</taxon>
        <taxon>Pseudomonadati</taxon>
        <taxon>Bacteroidota</taxon>
        <taxon>Sphingobacteriia</taxon>
        <taxon>Sphingobacteriales</taxon>
        <taxon>Sphingobacteriaceae</taxon>
        <taxon>Mucilaginibacter</taxon>
    </lineage>
</organism>
<proteinExistence type="predicted"/>
<gene>
    <name evidence="1" type="ORF">J2W55_002333</name>
</gene>
<dbReference type="EMBL" id="JAVDUU010000002">
    <property type="protein sequence ID" value="MDR6942491.1"/>
    <property type="molecule type" value="Genomic_DNA"/>
</dbReference>
<reference evidence="1 2" key="1">
    <citation type="submission" date="2023-07" db="EMBL/GenBank/DDBJ databases">
        <title>Sorghum-associated microbial communities from plants grown in Nebraska, USA.</title>
        <authorList>
            <person name="Schachtman D."/>
        </authorList>
    </citation>
    <scope>NUCLEOTIDE SEQUENCE [LARGE SCALE GENOMIC DNA]</scope>
    <source>
        <strain evidence="1 2">3262</strain>
    </source>
</reference>
<evidence type="ECO:0000313" key="2">
    <source>
        <dbReference type="Proteomes" id="UP001247620"/>
    </source>
</evidence>
<dbReference type="RefSeq" id="WP_310095758.1">
    <property type="nucleotide sequence ID" value="NZ_JAVDUU010000002.1"/>
</dbReference>
<sequence length="66" mass="7835">MGNKSQQNFEKIEKLKERFQHLSSETITSRLFNFSKSNYIAVAYKQILKERGIDDYLIYIESLKNS</sequence>
<accession>A0ABU1TB69</accession>
<keyword evidence="2" id="KW-1185">Reference proteome</keyword>
<evidence type="ECO:0000313" key="1">
    <source>
        <dbReference type="EMBL" id="MDR6942491.1"/>
    </source>
</evidence>
<name>A0ABU1TB69_9SPHI</name>